<name>A0A5B0BK63_9ACTN</name>
<comment type="caution">
    <text evidence="2">The sequence shown here is derived from an EMBL/GenBank/DDBJ whole genome shotgun (WGS) entry which is preliminary data.</text>
</comment>
<gene>
    <name evidence="2" type="ORF">FGF04_04600</name>
</gene>
<reference evidence="2 3" key="1">
    <citation type="submission" date="2019-05" db="EMBL/GenBank/DDBJ databases">
        <authorList>
            <person name="Hariharan J."/>
            <person name="Choudoir M.J."/>
            <person name="Diebold P."/>
            <person name="Panke-Buisse K."/>
            <person name="Buckley D.H."/>
        </authorList>
    </citation>
    <scope>NUCLEOTIDE SEQUENCE [LARGE SCALE GENOMIC DNA]</scope>
    <source>
        <strain evidence="2 3">SUN51</strain>
    </source>
</reference>
<dbReference type="RefSeq" id="WP_149509922.1">
    <property type="nucleotide sequence ID" value="NZ_VDFC01000013.1"/>
</dbReference>
<evidence type="ECO:0000313" key="2">
    <source>
        <dbReference type="EMBL" id="KAA0941841.1"/>
    </source>
</evidence>
<sequence>MTLRRLRVLMNGLPSHSMYKAKLRGITDGQRWGDVEYLLAFIADMLQAQYGVAYVGATNKQPPSMTPYPRPEYVSRTTAEDEDANAQAEALLELWSSGALESQAIEQTGWINGTPADHRGLLPSGIEQLPETGGTTTTE</sequence>
<dbReference type="EMBL" id="VDFC01000013">
    <property type="protein sequence ID" value="KAA0941841.1"/>
    <property type="molecule type" value="Genomic_DNA"/>
</dbReference>
<accession>A0A5B0BK63</accession>
<evidence type="ECO:0000256" key="1">
    <source>
        <dbReference type="SAM" id="MobiDB-lite"/>
    </source>
</evidence>
<feature type="region of interest" description="Disordered" evidence="1">
    <location>
        <begin position="58"/>
        <end position="82"/>
    </location>
</feature>
<dbReference type="Proteomes" id="UP000324965">
    <property type="component" value="Unassembled WGS sequence"/>
</dbReference>
<protein>
    <submittedName>
        <fullName evidence="2">Uncharacterized protein</fullName>
    </submittedName>
</protein>
<proteinExistence type="predicted"/>
<dbReference type="OrthoDB" id="4412113at2"/>
<evidence type="ECO:0000313" key="3">
    <source>
        <dbReference type="Proteomes" id="UP000324965"/>
    </source>
</evidence>
<feature type="region of interest" description="Disordered" evidence="1">
    <location>
        <begin position="111"/>
        <end position="139"/>
    </location>
</feature>
<dbReference type="AlphaFoldDB" id="A0A5B0BK63"/>
<organism evidence="2 3">
    <name type="scientific">Streptomyces apricus</name>
    <dbReference type="NCBI Taxonomy" id="1828112"/>
    <lineage>
        <taxon>Bacteria</taxon>
        <taxon>Bacillati</taxon>
        <taxon>Actinomycetota</taxon>
        <taxon>Actinomycetes</taxon>
        <taxon>Kitasatosporales</taxon>
        <taxon>Streptomycetaceae</taxon>
        <taxon>Streptomyces</taxon>
    </lineage>
</organism>
<keyword evidence="3" id="KW-1185">Reference proteome</keyword>